<evidence type="ECO:0000256" key="12">
    <source>
        <dbReference type="ARBA" id="ARBA00022884"/>
    </source>
</evidence>
<dbReference type="Gene3D" id="1.10.1520.10">
    <property type="entry name" value="Ribonuclease III domain"/>
    <property type="match status" value="2"/>
</dbReference>
<feature type="domain" description="PAZ" evidence="18">
    <location>
        <begin position="1001"/>
        <end position="1138"/>
    </location>
</feature>
<dbReference type="SUPFAM" id="SSF69065">
    <property type="entry name" value="RNase III domain-like"/>
    <property type="match status" value="2"/>
</dbReference>
<evidence type="ECO:0000256" key="8">
    <source>
        <dbReference type="ARBA" id="ARBA00022801"/>
    </source>
</evidence>
<proteinExistence type="inferred from homology"/>
<dbReference type="Proteomes" id="UP000198287">
    <property type="component" value="Unassembled WGS sequence"/>
</dbReference>
<comment type="cofactor">
    <cofactor evidence="2">
        <name>Mg(2+)</name>
        <dbReference type="ChEBI" id="CHEBI:18420"/>
    </cofactor>
</comment>
<name>A0A226DKF2_FOLCA</name>
<dbReference type="GO" id="GO:0005524">
    <property type="term" value="F:ATP binding"/>
    <property type="evidence" value="ECO:0007669"/>
    <property type="project" value="UniProtKB-KW"/>
</dbReference>
<dbReference type="InterPro" id="IPR038248">
    <property type="entry name" value="Dicer_dimer_sf"/>
</dbReference>
<evidence type="ECO:0000256" key="9">
    <source>
        <dbReference type="ARBA" id="ARBA00022806"/>
    </source>
</evidence>
<dbReference type="Gene3D" id="3.30.160.20">
    <property type="match status" value="1"/>
</dbReference>
<evidence type="ECO:0000259" key="17">
    <source>
        <dbReference type="PROSITE" id="PS50142"/>
    </source>
</evidence>
<evidence type="ECO:0000256" key="13">
    <source>
        <dbReference type="ARBA" id="ARBA00023211"/>
    </source>
</evidence>
<dbReference type="PROSITE" id="PS50821">
    <property type="entry name" value="PAZ"/>
    <property type="match status" value="1"/>
</dbReference>
<dbReference type="SUPFAM" id="SSF101690">
    <property type="entry name" value="PAZ domain"/>
    <property type="match status" value="1"/>
</dbReference>
<keyword evidence="23" id="KW-1185">Reference proteome</keyword>
<keyword evidence="6" id="KW-0547">Nucleotide-binding</keyword>
<dbReference type="Gene3D" id="3.40.50.300">
    <property type="entry name" value="P-loop containing nucleotide triphosphate hydrolases"/>
    <property type="match status" value="2"/>
</dbReference>
<evidence type="ECO:0000313" key="23">
    <source>
        <dbReference type="Proteomes" id="UP000198287"/>
    </source>
</evidence>
<evidence type="ECO:0000259" key="20">
    <source>
        <dbReference type="PROSITE" id="PS51194"/>
    </source>
</evidence>
<dbReference type="InterPro" id="IPR036085">
    <property type="entry name" value="PAZ_dom_sf"/>
</dbReference>
<evidence type="ECO:0000256" key="1">
    <source>
        <dbReference type="ARBA" id="ARBA00001936"/>
    </source>
</evidence>
<evidence type="ECO:0000259" key="18">
    <source>
        <dbReference type="PROSITE" id="PS50821"/>
    </source>
</evidence>
<evidence type="ECO:0000256" key="3">
    <source>
        <dbReference type="ARBA" id="ARBA00022722"/>
    </source>
</evidence>
<dbReference type="EMBL" id="LNIX01000017">
    <property type="protein sequence ID" value="OXA45600.1"/>
    <property type="molecule type" value="Genomic_DNA"/>
</dbReference>
<dbReference type="InterPro" id="IPR000999">
    <property type="entry name" value="RNase_III_dom"/>
</dbReference>
<accession>A0A226DKF2</accession>
<dbReference type="PROSITE" id="PS50142">
    <property type="entry name" value="RNASE_3_2"/>
    <property type="match status" value="2"/>
</dbReference>
<dbReference type="STRING" id="158441.A0A226DKF2"/>
<keyword evidence="10" id="KW-0067">ATP-binding</keyword>
<dbReference type="PROSITE" id="PS50137">
    <property type="entry name" value="DS_RBD"/>
    <property type="match status" value="1"/>
</dbReference>
<evidence type="ECO:0000256" key="11">
    <source>
        <dbReference type="ARBA" id="ARBA00022842"/>
    </source>
</evidence>
<dbReference type="InterPro" id="IPR001650">
    <property type="entry name" value="Helicase_C-like"/>
</dbReference>
<evidence type="ECO:0000256" key="7">
    <source>
        <dbReference type="ARBA" id="ARBA00022759"/>
    </source>
</evidence>
<sequence>MEEQKNRRMEYGERTRDLRGGGAGCCWGKEVGLRKDNKKKKKKGGRRWSRIKSPFINDAIYFVWRENKIGRGSQSLQLPSPDHRLLTSNRKRFGITSKNFKGTNFEADSIKMSGIMDVTDGQETALAAMAPPTEEERKSKYEEREYQTYLYECALQKNVIICLPTGCGKTFIAVQAISHYLKEANQSDNMKIMFIASTVPLVRQQGRYLREHLGNGSNDIVGIVTGDIRPEDWDGSKWKQILSEHIVFAMTDQILRQAVERGHVRWEKVSLLVVDECHNATKNHPMAILMGVYRDEFKTGKRPGKELPRVIGLSATIVVGNSKVNRIAQNISEIETRFCSKAVTYHDYQSVSRCATQANITHLFYTPTSEWQISDIDITIRLSDLLMGVIDKLTTLEKFLIEKPVRLKNHRDEQGYTNFWKPESPIKEFVGHIKDIMDVLVEMGPFCAENAVLYKIAYVRYQVYIEKRKPNTLNNTISSQIFALQWLETQFEYIARQLKHFMFYASPSNSNESHYVVTFITPKLKKLVEVLKTQRPDITNSKDFCGIIFCQKRITAQMLCYFLQDLSKYCPAEYGFLSCSFALGTSGNNTGITQTVALRKQTDVLENFHQKRINILAATKVLEEGLDVPSCNFICRYDPILTYPSYVQSMGRARQRGANFFTLLPTGSAKEEVNKLAQYARFSDSLSEALIHQAELSERYYDTEDSSDLNKIIPPFVPSNGPQMITAGSSTQIVYRYCEALCTDKLSTLTPYAKWIGNDKGEFKVKVLLPPSSCVKFAESDWYSNKSVAKKAAFLEVCKKLYYAGALHPDTLLPIPRFVPTHLSDFIDNLEDTLEVPKEGKKIGSKNSTKWYNKMIPREFLKSETNDLRVYLIEIKVEEHFTTDKDTKSLYDFDNHNFSFGIITAADLSKVPDFLLFSRDGNFRVHLEKVEIYEDGIATNISGDKLENIKIFQNLLFCNDPELLHFTNLVFSDAVENPYFIAPLQRNERGNMELALRIITSMQNGQSVNYKEEISMADRREKLFAPENFSNALVIPSYSPSHHERQKYCILALDPSRSSKSSFDSPKFDSFVTYYKEKHGIVIVNKDDPLLKAKPISKQLNYLVAKYDSWKMTAEERRDGKHSSSIVFLIAELMRTHPLPATLFVQSKLLPSCMHRVFRLLLAHDIQSSVKNFLQMRDDDLTFFNKQRHEEELQNLNQSTKEKAIFSMNLGNMIPDVTKSRDVEVKQTSDKSTIPRDEMTLFSLKRKLHWVEIEYIHPKNIKRTDLEDPYLSDDDDEEMAEISGHPADSLSTRTGIELISSSQVPLTSFDAYNDAPEQPLLTSIMEAITLANGRDLQDLEKLELIGDSVLKLVVTLHIFTHFCQFHEGQLTGLRTKLISNKHLYAIGSKKNLGEFLAGGLFEPESTWLPPGKSIPYKLTKMAVENEVNYNVFRLANRNTSKVMDDHSSISTIPEEELSEIVKDRAENCKREIQELGPTHTSYTHSRLGDKSIADCVEALIGAYYLSGGISGALNLMNYIGLRAPTNEKPVNQIMYQNIKDLPRLKNVYPKEPQNLIYGPSVDYLEQVLDYKFKNKWIIVEAFTHPSYTHNGSTNAYQRLEFLGDAVLDFLVTHHIYNTQKKVTAGSLTDLRSALVNNVTFGSQAVRYGFHKLLLQFSPRLQESIDKFVKYQERNNHEVSDSFELLTDNDCVMAEDIDVPKALGDIFESLAGAVFIDSGMSLDTVWTVFYRLMKNEIDIFSAKIPRQPIRQLHEEFPTTRGIEFNVVSEDAIGATTPQFIVELVISRRRKFLGCGATKKSAKNAAAKYALKVIHSEKKKK</sequence>
<dbReference type="Pfam" id="PF00271">
    <property type="entry name" value="Helicase_C"/>
    <property type="match status" value="1"/>
</dbReference>
<gene>
    <name evidence="22" type="ORF">Fcan01_19762</name>
</gene>
<feature type="domain" description="RNase III" evidence="17">
    <location>
        <begin position="1312"/>
        <end position="1508"/>
    </location>
</feature>
<comment type="cofactor">
    <cofactor evidence="1">
        <name>Mn(2+)</name>
        <dbReference type="ChEBI" id="CHEBI:29035"/>
    </cofactor>
</comment>
<dbReference type="CDD" id="cd00593">
    <property type="entry name" value="RIBOc"/>
    <property type="match status" value="2"/>
</dbReference>
<keyword evidence="11" id="KW-0460">Magnesium</keyword>
<dbReference type="InterPro" id="IPR003100">
    <property type="entry name" value="PAZ_dom"/>
</dbReference>
<dbReference type="PROSITE" id="PS51194">
    <property type="entry name" value="HELICASE_CTER"/>
    <property type="match status" value="1"/>
</dbReference>
<dbReference type="SUPFAM" id="SSF54768">
    <property type="entry name" value="dsRNA-binding domain-like"/>
    <property type="match status" value="1"/>
</dbReference>
<dbReference type="PROSITE" id="PS51192">
    <property type="entry name" value="HELICASE_ATP_BIND_1"/>
    <property type="match status" value="1"/>
</dbReference>
<dbReference type="Pfam" id="PF20932">
    <property type="entry name" value="Dicer_dsRBD"/>
    <property type="match status" value="1"/>
</dbReference>
<dbReference type="GO" id="GO:0030422">
    <property type="term" value="P:siRNA processing"/>
    <property type="evidence" value="ECO:0007669"/>
    <property type="project" value="InterPro"/>
</dbReference>
<comment type="similarity">
    <text evidence="14 15">Belongs to the helicase family. Dicer subfamily.</text>
</comment>
<dbReference type="GO" id="GO:0004525">
    <property type="term" value="F:ribonuclease III activity"/>
    <property type="evidence" value="ECO:0007669"/>
    <property type="project" value="InterPro"/>
</dbReference>
<evidence type="ECO:0000256" key="15">
    <source>
        <dbReference type="PROSITE-ProRule" id="PRU00657"/>
    </source>
</evidence>
<dbReference type="PROSITE" id="PS51327">
    <property type="entry name" value="DICER_DSRBF"/>
    <property type="match status" value="1"/>
</dbReference>
<feature type="domain" description="DRBM" evidence="16">
    <location>
        <begin position="1746"/>
        <end position="1814"/>
    </location>
</feature>
<dbReference type="GO" id="GO:0005634">
    <property type="term" value="C:nucleus"/>
    <property type="evidence" value="ECO:0007669"/>
    <property type="project" value="TreeGrafter"/>
</dbReference>
<evidence type="ECO:0000313" key="22">
    <source>
        <dbReference type="EMBL" id="OXA45600.1"/>
    </source>
</evidence>
<dbReference type="GO" id="GO:0046872">
    <property type="term" value="F:metal ion binding"/>
    <property type="evidence" value="ECO:0007669"/>
    <property type="project" value="UniProtKB-KW"/>
</dbReference>
<dbReference type="InterPro" id="IPR014001">
    <property type="entry name" value="Helicase_ATP-bd"/>
</dbReference>
<dbReference type="SMART" id="SM00535">
    <property type="entry name" value="RIBOc"/>
    <property type="match status" value="2"/>
</dbReference>
<dbReference type="OMA" id="HFCAVIP"/>
<dbReference type="InterPro" id="IPR005034">
    <property type="entry name" value="Dicer_dimerisation"/>
</dbReference>
<keyword evidence="5" id="KW-0677">Repeat</keyword>
<keyword evidence="8" id="KW-0378">Hydrolase</keyword>
<dbReference type="PROSITE" id="PS00517">
    <property type="entry name" value="RNASE_3_1"/>
    <property type="match status" value="1"/>
</dbReference>
<dbReference type="SMART" id="SM00490">
    <property type="entry name" value="HELICc"/>
    <property type="match status" value="1"/>
</dbReference>
<feature type="domain" description="Helicase ATP-binding" evidence="19">
    <location>
        <begin position="150"/>
        <end position="335"/>
    </location>
</feature>
<evidence type="ECO:0000259" key="16">
    <source>
        <dbReference type="PROSITE" id="PS50137"/>
    </source>
</evidence>
<dbReference type="InterPro" id="IPR044441">
    <property type="entry name" value="DICER_DSRM"/>
</dbReference>
<keyword evidence="13" id="KW-0464">Manganese</keyword>
<dbReference type="OrthoDB" id="416741at2759"/>
<dbReference type="Gene3D" id="3.30.160.380">
    <property type="entry name" value="Dicer dimerisation domain"/>
    <property type="match status" value="1"/>
</dbReference>
<dbReference type="InterPro" id="IPR036389">
    <property type="entry name" value="RNase_III_sf"/>
</dbReference>
<keyword evidence="3" id="KW-0540">Nuclease</keyword>
<dbReference type="FunFam" id="1.10.1520.10:FF:000005">
    <property type="entry name" value="Putative endoribonuclease dicer"/>
    <property type="match status" value="1"/>
</dbReference>
<dbReference type="InterPro" id="IPR014720">
    <property type="entry name" value="dsRBD_dom"/>
</dbReference>
<evidence type="ECO:0000256" key="6">
    <source>
        <dbReference type="ARBA" id="ARBA00022741"/>
    </source>
</evidence>
<feature type="domain" description="Dicer dsRNA-binding fold" evidence="21">
    <location>
        <begin position="730"/>
        <end position="821"/>
    </location>
</feature>
<dbReference type="GO" id="GO:0005737">
    <property type="term" value="C:cytoplasm"/>
    <property type="evidence" value="ECO:0007669"/>
    <property type="project" value="TreeGrafter"/>
</dbReference>
<keyword evidence="9" id="KW-0347">Helicase</keyword>
<dbReference type="GO" id="GO:0006309">
    <property type="term" value="P:apoptotic DNA fragmentation"/>
    <property type="evidence" value="ECO:0007669"/>
    <property type="project" value="TreeGrafter"/>
</dbReference>
<dbReference type="GO" id="GO:0004530">
    <property type="term" value="F:deoxyribonuclease I activity"/>
    <property type="evidence" value="ECO:0007669"/>
    <property type="project" value="TreeGrafter"/>
</dbReference>
<reference evidence="22 23" key="1">
    <citation type="submission" date="2015-12" db="EMBL/GenBank/DDBJ databases">
        <title>The genome of Folsomia candida.</title>
        <authorList>
            <person name="Faddeeva A."/>
            <person name="Derks M.F."/>
            <person name="Anvar Y."/>
            <person name="Smit S."/>
            <person name="Van Straalen N."/>
            <person name="Roelofs D."/>
        </authorList>
    </citation>
    <scope>NUCLEOTIDE SEQUENCE [LARGE SCALE GENOMIC DNA]</scope>
    <source>
        <strain evidence="22 23">VU population</strain>
        <tissue evidence="22">Whole body</tissue>
    </source>
</reference>
<dbReference type="PANTHER" id="PTHR14950:SF37">
    <property type="entry name" value="ENDORIBONUCLEASE DICER"/>
    <property type="match status" value="1"/>
</dbReference>
<evidence type="ECO:0000256" key="2">
    <source>
        <dbReference type="ARBA" id="ARBA00001946"/>
    </source>
</evidence>
<feature type="domain" description="Helicase C-terminal" evidence="20">
    <location>
        <begin position="523"/>
        <end position="702"/>
    </location>
</feature>
<dbReference type="Gene3D" id="2.170.260.10">
    <property type="entry name" value="paz domain"/>
    <property type="match status" value="1"/>
</dbReference>
<dbReference type="InterPro" id="IPR027417">
    <property type="entry name" value="P-loop_NTPase"/>
</dbReference>
<keyword evidence="4" id="KW-0479">Metal-binding</keyword>
<dbReference type="GO" id="GO:0004386">
    <property type="term" value="F:helicase activity"/>
    <property type="evidence" value="ECO:0007669"/>
    <property type="project" value="UniProtKB-KW"/>
</dbReference>
<dbReference type="Pfam" id="PF02170">
    <property type="entry name" value="PAZ"/>
    <property type="match status" value="1"/>
</dbReference>
<keyword evidence="7" id="KW-0255">Endonuclease</keyword>
<keyword evidence="12 15" id="KW-0694">RNA-binding</keyword>
<dbReference type="Pfam" id="PF00270">
    <property type="entry name" value="DEAD"/>
    <property type="match status" value="1"/>
</dbReference>
<dbReference type="GO" id="GO:0031054">
    <property type="term" value="P:pre-miRNA processing"/>
    <property type="evidence" value="ECO:0007669"/>
    <property type="project" value="InterPro"/>
</dbReference>
<evidence type="ECO:0000256" key="14">
    <source>
        <dbReference type="ARBA" id="ARBA00035116"/>
    </source>
</evidence>
<dbReference type="SMART" id="SM00949">
    <property type="entry name" value="PAZ"/>
    <property type="match status" value="1"/>
</dbReference>
<evidence type="ECO:0000256" key="5">
    <source>
        <dbReference type="ARBA" id="ARBA00022737"/>
    </source>
</evidence>
<evidence type="ECO:0000256" key="10">
    <source>
        <dbReference type="ARBA" id="ARBA00022840"/>
    </source>
</evidence>
<dbReference type="SMART" id="SM00487">
    <property type="entry name" value="DEXDc"/>
    <property type="match status" value="1"/>
</dbReference>
<protein>
    <submittedName>
        <fullName evidence="22">Endoribonuclease Dcr-1</fullName>
    </submittedName>
</protein>
<evidence type="ECO:0000256" key="4">
    <source>
        <dbReference type="ARBA" id="ARBA00022723"/>
    </source>
</evidence>
<evidence type="ECO:0000259" key="19">
    <source>
        <dbReference type="PROSITE" id="PS51192"/>
    </source>
</evidence>
<feature type="domain" description="RNase III" evidence="17">
    <location>
        <begin position="1561"/>
        <end position="1718"/>
    </location>
</feature>
<dbReference type="Pfam" id="PF00636">
    <property type="entry name" value="Ribonuclease_3"/>
    <property type="match status" value="2"/>
</dbReference>
<dbReference type="GO" id="GO:0003723">
    <property type="term" value="F:RNA binding"/>
    <property type="evidence" value="ECO:0007669"/>
    <property type="project" value="UniProtKB-UniRule"/>
</dbReference>
<dbReference type="InterPro" id="IPR011545">
    <property type="entry name" value="DEAD/DEAH_box_helicase_dom"/>
</dbReference>
<dbReference type="Pfam" id="PF03368">
    <property type="entry name" value="Dicer_dimer"/>
    <property type="match status" value="1"/>
</dbReference>
<dbReference type="PANTHER" id="PTHR14950">
    <property type="entry name" value="DICER-RELATED"/>
    <property type="match status" value="1"/>
</dbReference>
<comment type="caution">
    <text evidence="22">The sequence shown here is derived from an EMBL/GenBank/DDBJ whole genome shotgun (WGS) entry which is preliminary data.</text>
</comment>
<dbReference type="SUPFAM" id="SSF52540">
    <property type="entry name" value="P-loop containing nucleoside triphosphate hydrolases"/>
    <property type="match status" value="1"/>
</dbReference>
<organism evidence="22 23">
    <name type="scientific">Folsomia candida</name>
    <name type="common">Springtail</name>
    <dbReference type="NCBI Taxonomy" id="158441"/>
    <lineage>
        <taxon>Eukaryota</taxon>
        <taxon>Metazoa</taxon>
        <taxon>Ecdysozoa</taxon>
        <taxon>Arthropoda</taxon>
        <taxon>Hexapoda</taxon>
        <taxon>Collembola</taxon>
        <taxon>Entomobryomorpha</taxon>
        <taxon>Isotomoidea</taxon>
        <taxon>Isotomidae</taxon>
        <taxon>Proisotominae</taxon>
        <taxon>Folsomia</taxon>
    </lineage>
</organism>
<evidence type="ECO:0000259" key="21">
    <source>
        <dbReference type="PROSITE" id="PS51327"/>
    </source>
</evidence>
<dbReference type="SMART" id="SM00358">
    <property type="entry name" value="DSRM"/>
    <property type="match status" value="1"/>
</dbReference>